<proteinExistence type="predicted"/>
<dbReference type="OrthoDB" id="2028350at2"/>
<keyword evidence="2" id="KW-1185">Reference proteome</keyword>
<reference evidence="1 2" key="1">
    <citation type="submission" date="2018-09" db="EMBL/GenBank/DDBJ databases">
        <title>Genome sequencing of Lachnoanaerobaculum umeaense DSM 23576.</title>
        <authorList>
            <person name="Kook J.-K."/>
            <person name="Park S.-N."/>
            <person name="Lim Y.K."/>
        </authorList>
    </citation>
    <scope>NUCLEOTIDE SEQUENCE [LARGE SCALE GENOMIC DNA]</scope>
    <source>
        <strain evidence="2">DSM 23576 \ CCUG 58757</strain>
    </source>
</reference>
<organism evidence="1 2">
    <name type="scientific">Lachnoanaerobaculum umeaense</name>
    <dbReference type="NCBI Taxonomy" id="617123"/>
    <lineage>
        <taxon>Bacteria</taxon>
        <taxon>Bacillati</taxon>
        <taxon>Bacillota</taxon>
        <taxon>Clostridia</taxon>
        <taxon>Lachnospirales</taxon>
        <taxon>Lachnospiraceae</taxon>
        <taxon>Lachnoanaerobaculum</taxon>
    </lineage>
</organism>
<dbReference type="SUPFAM" id="SSF69360">
    <property type="entry name" value="Cell wall binding repeat"/>
    <property type="match status" value="2"/>
</dbReference>
<dbReference type="KEGG" id="lua:D4A81_00520"/>
<dbReference type="Gene3D" id="2.10.270.10">
    <property type="entry name" value="Cholin Binding"/>
    <property type="match status" value="4"/>
</dbReference>
<dbReference type="EMBL" id="CP032364">
    <property type="protein sequence ID" value="AYA98540.1"/>
    <property type="molecule type" value="Genomic_DNA"/>
</dbReference>
<sequence length="559" mass="62342">MRKQTKIAALISAAAVLSVGGAMTAFAATGWQQENGTWVYYNRNEEKVTESWQKSGDYWFYLDDNGEMATDSIIDDNDNTYYVDINGVMVTNRWVAVDNENAGDENEPNQWWYYFGANGKAYKRSDSAVSDVSLKTINGKKYTFNTDGKMQYGWVKDGETQHDENAWQDADYYFGDENDGSMAEGWREIAITDDQAADLQPGDNYWEVDQTRWFYFKASGKKEKNQTGKTINGRKYGFDEYGRMNAGWFTGATLSNTVATYSNTTGTYSDGQGNPDYSGSFMYFSTPEDGARSTKGWFKVTPGYYLNKSKYEDGADAWYYSDGSGKIVANQIKTINGKKYAFDNYGRMISGFVVLQMEANTVGAGYSTKNIVQKVDSDSAYDTSDNYVKFVKANDGMFSTGELKSYFFGGSDDGSMKTGKQSVEMDGEKLTFEFEKNGSAKGAGVNGMSDHRFYVGGKLTTADSDSKIEVVILDGDNKLIAKSSVEDALRIYGNGGTAHYKSNGDLDYTEWKFTNLPTRAKAYIVNTTGAMVKSGTKKDGDDYKVKTSNYTVDWVRLEE</sequence>
<gene>
    <name evidence="1" type="ORF">D4A81_00520</name>
</gene>
<evidence type="ECO:0000313" key="2">
    <source>
        <dbReference type="Proteomes" id="UP000265562"/>
    </source>
</evidence>
<dbReference type="AlphaFoldDB" id="A0A385PWR2"/>
<name>A0A385PWR2_9FIRM</name>
<dbReference type="Pfam" id="PF19127">
    <property type="entry name" value="Choline_bind_3"/>
    <property type="match status" value="1"/>
</dbReference>
<protein>
    <submittedName>
        <fullName evidence="1">Cell wall-binding protein</fullName>
    </submittedName>
</protein>
<dbReference type="RefSeq" id="WP_111524411.1">
    <property type="nucleotide sequence ID" value="NZ_CP032364.1"/>
</dbReference>
<dbReference type="Proteomes" id="UP000265562">
    <property type="component" value="Chromosome"/>
</dbReference>
<evidence type="ECO:0000313" key="1">
    <source>
        <dbReference type="EMBL" id="AYA98540.1"/>
    </source>
</evidence>
<dbReference type="InterPro" id="IPR018337">
    <property type="entry name" value="Cell_wall/Cho-bd_repeat"/>
</dbReference>
<accession>A0A385PWR2</accession>